<sequence>MRVRLIRNNGFIGKGWMAYSLSLGTRVDVNLENRHSGRDCRNPETKDSEAFTSISPGHRQSLPG</sequence>
<evidence type="ECO:0000313" key="3">
    <source>
        <dbReference type="Proteomes" id="UP001162030"/>
    </source>
</evidence>
<dbReference type="EMBL" id="OX458333">
    <property type="protein sequence ID" value="CAI8895058.1"/>
    <property type="molecule type" value="Genomic_DNA"/>
</dbReference>
<reference evidence="2 3" key="1">
    <citation type="submission" date="2023-03" db="EMBL/GenBank/DDBJ databases">
        <authorList>
            <person name="Pearce D."/>
        </authorList>
    </citation>
    <scope>NUCLEOTIDE SEQUENCE [LARGE SCALE GENOMIC DNA]</scope>
    <source>
        <strain evidence="2">Msz</strain>
    </source>
</reference>
<feature type="region of interest" description="Disordered" evidence="1">
    <location>
        <begin position="34"/>
        <end position="64"/>
    </location>
</feature>
<evidence type="ECO:0000256" key="1">
    <source>
        <dbReference type="SAM" id="MobiDB-lite"/>
    </source>
</evidence>
<proteinExistence type="predicted"/>
<evidence type="ECO:0000313" key="2">
    <source>
        <dbReference type="EMBL" id="CAI8895058.1"/>
    </source>
</evidence>
<name>A0ABM9I4Y2_9GAMM</name>
<dbReference type="Proteomes" id="UP001162030">
    <property type="component" value="Chromosome"/>
</dbReference>
<keyword evidence="3" id="KW-1185">Reference proteome</keyword>
<gene>
    <name evidence="2" type="ORF">MSZNOR_3322</name>
</gene>
<organism evidence="2 3">
    <name type="scientific">Methylocaldum szegediense</name>
    <dbReference type="NCBI Taxonomy" id="73780"/>
    <lineage>
        <taxon>Bacteria</taxon>
        <taxon>Pseudomonadati</taxon>
        <taxon>Pseudomonadota</taxon>
        <taxon>Gammaproteobacteria</taxon>
        <taxon>Methylococcales</taxon>
        <taxon>Methylococcaceae</taxon>
        <taxon>Methylocaldum</taxon>
    </lineage>
</organism>
<accession>A0ABM9I4Y2</accession>
<feature type="compositionally biased region" description="Basic and acidic residues" evidence="1">
    <location>
        <begin position="34"/>
        <end position="49"/>
    </location>
</feature>
<protein>
    <submittedName>
        <fullName evidence="2">Uncharacterized protein</fullName>
    </submittedName>
</protein>